<reference evidence="2" key="1">
    <citation type="submission" date="2020-04" db="EMBL/GenBank/DDBJ databases">
        <authorList>
            <person name="Alioto T."/>
            <person name="Alioto T."/>
            <person name="Gomez Garrido J."/>
        </authorList>
    </citation>
    <scope>NUCLEOTIDE SEQUENCE</scope>
    <source>
        <strain evidence="2">A484AB</strain>
    </source>
</reference>
<evidence type="ECO:0000256" key="1">
    <source>
        <dbReference type="SAM" id="MobiDB-lite"/>
    </source>
</evidence>
<sequence>MAVVNTWTIPTDPGFQTRRSDTALVREIDHTRPKPRIKPEAMMIAIKNQGSVAQLFNPYSKPPSFRSTSRSGTHEVKRNFIKENTKQIKTIQKSHRESESVSSAREPLKVLHKSDKYEHVESKVAQEVKGTPQAPRSTSKSVRRKHSRSGSPMRDRAGSARSVVPPEDKRSGSPMRDRPVSVRSVVPPEDKQSVPRLSIDVAKEKAKQTKVNHISKNIRHITSSPGPRRRAPSAVASEELERKRSEDEMKYKRGKVPS</sequence>
<feature type="region of interest" description="Disordered" evidence="1">
    <location>
        <begin position="60"/>
        <end position="258"/>
    </location>
</feature>
<feature type="compositionally biased region" description="Basic and acidic residues" evidence="1">
    <location>
        <begin position="166"/>
        <end position="180"/>
    </location>
</feature>
<organism evidence="2 3">
    <name type="scientific">Paramuricea clavata</name>
    <name type="common">Red gorgonian</name>
    <name type="synonym">Violescent sea-whip</name>
    <dbReference type="NCBI Taxonomy" id="317549"/>
    <lineage>
        <taxon>Eukaryota</taxon>
        <taxon>Metazoa</taxon>
        <taxon>Cnidaria</taxon>
        <taxon>Anthozoa</taxon>
        <taxon>Octocorallia</taxon>
        <taxon>Malacalcyonacea</taxon>
        <taxon>Plexauridae</taxon>
        <taxon>Paramuricea</taxon>
    </lineage>
</organism>
<comment type="caution">
    <text evidence="2">The sequence shown here is derived from an EMBL/GenBank/DDBJ whole genome shotgun (WGS) entry which is preliminary data.</text>
</comment>
<feature type="compositionally biased region" description="Basic and acidic residues" evidence="1">
    <location>
        <begin position="106"/>
        <end position="126"/>
    </location>
</feature>
<feature type="compositionally biased region" description="Polar residues" evidence="1">
    <location>
        <begin position="209"/>
        <end position="225"/>
    </location>
</feature>
<feature type="compositionally biased region" description="Basic and acidic residues" evidence="1">
    <location>
        <begin position="239"/>
        <end position="251"/>
    </location>
</feature>
<evidence type="ECO:0000313" key="3">
    <source>
        <dbReference type="Proteomes" id="UP001152795"/>
    </source>
</evidence>
<dbReference type="OrthoDB" id="10264920at2759"/>
<accession>A0A6S7G9D4</accession>
<dbReference type="AlphaFoldDB" id="A0A6S7G9D4"/>
<dbReference type="EMBL" id="CACRXK020001180">
    <property type="protein sequence ID" value="CAB3987473.1"/>
    <property type="molecule type" value="Genomic_DNA"/>
</dbReference>
<keyword evidence="3" id="KW-1185">Reference proteome</keyword>
<dbReference type="Proteomes" id="UP001152795">
    <property type="component" value="Unassembled WGS sequence"/>
</dbReference>
<proteinExistence type="predicted"/>
<name>A0A6S7G9D4_PARCT</name>
<protein>
    <submittedName>
        <fullName evidence="2">Uncharacterized protein</fullName>
    </submittedName>
</protein>
<feature type="compositionally biased region" description="Basic and acidic residues" evidence="1">
    <location>
        <begin position="72"/>
        <end position="86"/>
    </location>
</feature>
<gene>
    <name evidence="2" type="ORF">PACLA_8A069730</name>
</gene>
<evidence type="ECO:0000313" key="2">
    <source>
        <dbReference type="EMBL" id="CAB3987473.1"/>
    </source>
</evidence>